<protein>
    <submittedName>
        <fullName evidence="1">5896_t:CDS:1</fullName>
    </submittedName>
</protein>
<dbReference type="EMBL" id="CAJVPI010000527">
    <property type="protein sequence ID" value="CAG8546255.1"/>
    <property type="molecule type" value="Genomic_DNA"/>
</dbReference>
<dbReference type="AlphaFoldDB" id="A0A9N9FNC8"/>
<proteinExistence type="predicted"/>
<accession>A0A9N9FNC8</accession>
<comment type="caution">
    <text evidence="1">The sequence shown here is derived from an EMBL/GenBank/DDBJ whole genome shotgun (WGS) entry which is preliminary data.</text>
</comment>
<name>A0A9N9FNC8_9GLOM</name>
<reference evidence="1" key="1">
    <citation type="submission" date="2021-06" db="EMBL/GenBank/DDBJ databases">
        <authorList>
            <person name="Kallberg Y."/>
            <person name="Tangrot J."/>
            <person name="Rosling A."/>
        </authorList>
    </citation>
    <scope>NUCLEOTIDE SEQUENCE</scope>
    <source>
        <strain evidence="1">BR232B</strain>
    </source>
</reference>
<keyword evidence="2" id="KW-1185">Reference proteome</keyword>
<evidence type="ECO:0000313" key="1">
    <source>
        <dbReference type="EMBL" id="CAG8546255.1"/>
    </source>
</evidence>
<evidence type="ECO:0000313" key="2">
    <source>
        <dbReference type="Proteomes" id="UP000789739"/>
    </source>
</evidence>
<gene>
    <name evidence="1" type="ORF">PBRASI_LOCUS4850</name>
</gene>
<dbReference type="Proteomes" id="UP000789739">
    <property type="component" value="Unassembled WGS sequence"/>
</dbReference>
<organism evidence="1 2">
    <name type="scientific">Paraglomus brasilianum</name>
    <dbReference type="NCBI Taxonomy" id="144538"/>
    <lineage>
        <taxon>Eukaryota</taxon>
        <taxon>Fungi</taxon>
        <taxon>Fungi incertae sedis</taxon>
        <taxon>Mucoromycota</taxon>
        <taxon>Glomeromycotina</taxon>
        <taxon>Glomeromycetes</taxon>
        <taxon>Paraglomerales</taxon>
        <taxon>Paraglomeraceae</taxon>
        <taxon>Paraglomus</taxon>
    </lineage>
</organism>
<sequence length="59" mass="6773">MGNARVYQFYDIQEGESGRPVYKKRIVGVAVALYRRTFDDWIKGKLAPTPTDECGKMFV</sequence>